<proteinExistence type="predicted"/>
<feature type="non-terminal residue" evidence="6">
    <location>
        <position position="206"/>
    </location>
</feature>
<organism evidence="6">
    <name type="scientific">marine metagenome</name>
    <dbReference type="NCBI Taxonomy" id="408172"/>
    <lineage>
        <taxon>unclassified sequences</taxon>
        <taxon>metagenomes</taxon>
        <taxon>ecological metagenomes</taxon>
    </lineage>
</organism>
<evidence type="ECO:0000256" key="1">
    <source>
        <dbReference type="ARBA" id="ARBA00023015"/>
    </source>
</evidence>
<evidence type="ECO:0000256" key="3">
    <source>
        <dbReference type="ARBA" id="ARBA00023163"/>
    </source>
</evidence>
<dbReference type="AlphaFoldDB" id="A0A383CQE0"/>
<evidence type="ECO:0000256" key="2">
    <source>
        <dbReference type="ARBA" id="ARBA00023125"/>
    </source>
</evidence>
<evidence type="ECO:0000259" key="4">
    <source>
        <dbReference type="PROSITE" id="PS51077"/>
    </source>
</evidence>
<dbReference type="GO" id="GO:0003700">
    <property type="term" value="F:DNA-binding transcription factor activity"/>
    <property type="evidence" value="ECO:0007669"/>
    <property type="project" value="TreeGrafter"/>
</dbReference>
<dbReference type="InterPro" id="IPR014757">
    <property type="entry name" value="Tscrpt_reg_IclR_C"/>
</dbReference>
<name>A0A383CQE0_9ZZZZ</name>
<evidence type="ECO:0000259" key="5">
    <source>
        <dbReference type="PROSITE" id="PS51078"/>
    </source>
</evidence>
<keyword evidence="2" id="KW-0238">DNA-binding</keyword>
<feature type="domain" description="HTH iclR-type" evidence="4">
    <location>
        <begin position="12"/>
        <end position="74"/>
    </location>
</feature>
<feature type="domain" description="IclR-ED" evidence="5">
    <location>
        <begin position="75"/>
        <end position="206"/>
    </location>
</feature>
<dbReference type="GO" id="GO:0003677">
    <property type="term" value="F:DNA binding"/>
    <property type="evidence" value="ECO:0007669"/>
    <property type="project" value="UniProtKB-KW"/>
</dbReference>
<dbReference type="InterPro" id="IPR005471">
    <property type="entry name" value="Tscrpt_reg_IclR_N"/>
</dbReference>
<dbReference type="Gene3D" id="1.10.10.10">
    <property type="entry name" value="Winged helix-like DNA-binding domain superfamily/Winged helix DNA-binding domain"/>
    <property type="match status" value="1"/>
</dbReference>
<dbReference type="SUPFAM" id="SSF46785">
    <property type="entry name" value="Winged helix' DNA-binding domain"/>
    <property type="match status" value="1"/>
</dbReference>
<dbReference type="InterPro" id="IPR029016">
    <property type="entry name" value="GAF-like_dom_sf"/>
</dbReference>
<dbReference type="Gene3D" id="3.30.450.40">
    <property type="match status" value="1"/>
</dbReference>
<reference evidence="6" key="1">
    <citation type="submission" date="2018-05" db="EMBL/GenBank/DDBJ databases">
        <authorList>
            <person name="Lanie J.A."/>
            <person name="Ng W.-L."/>
            <person name="Kazmierczak K.M."/>
            <person name="Andrzejewski T.M."/>
            <person name="Davidsen T.M."/>
            <person name="Wayne K.J."/>
            <person name="Tettelin H."/>
            <person name="Glass J.I."/>
            <person name="Rusch D."/>
            <person name="Podicherti R."/>
            <person name="Tsui H.-C.T."/>
            <person name="Winkler M.E."/>
        </authorList>
    </citation>
    <scope>NUCLEOTIDE SEQUENCE</scope>
</reference>
<dbReference type="InterPro" id="IPR036390">
    <property type="entry name" value="WH_DNA-bd_sf"/>
</dbReference>
<evidence type="ECO:0008006" key="7">
    <source>
        <dbReference type="Google" id="ProtNLM"/>
    </source>
</evidence>
<dbReference type="PROSITE" id="PS51077">
    <property type="entry name" value="HTH_ICLR"/>
    <property type="match status" value="1"/>
</dbReference>
<protein>
    <recommendedName>
        <fullName evidence="7">HTH iclR-type domain-containing protein</fullName>
    </recommendedName>
</protein>
<keyword evidence="3" id="KW-0804">Transcription</keyword>
<evidence type="ECO:0000313" key="6">
    <source>
        <dbReference type="EMBL" id="SVE34412.1"/>
    </source>
</evidence>
<dbReference type="EMBL" id="UINC01210783">
    <property type="protein sequence ID" value="SVE34412.1"/>
    <property type="molecule type" value="Genomic_DNA"/>
</dbReference>
<dbReference type="PANTHER" id="PTHR30136">
    <property type="entry name" value="HELIX-TURN-HELIX TRANSCRIPTIONAL REGULATOR, ICLR FAMILY"/>
    <property type="match status" value="1"/>
</dbReference>
<dbReference type="GO" id="GO:0045892">
    <property type="term" value="P:negative regulation of DNA-templated transcription"/>
    <property type="evidence" value="ECO:0007669"/>
    <property type="project" value="TreeGrafter"/>
</dbReference>
<accession>A0A383CQE0</accession>
<dbReference type="SUPFAM" id="SSF55781">
    <property type="entry name" value="GAF domain-like"/>
    <property type="match status" value="1"/>
</dbReference>
<dbReference type="Pfam" id="PF01614">
    <property type="entry name" value="IclR_C"/>
    <property type="match status" value="1"/>
</dbReference>
<dbReference type="PROSITE" id="PS51078">
    <property type="entry name" value="ICLR_ED"/>
    <property type="match status" value="1"/>
</dbReference>
<dbReference type="CDD" id="cd00090">
    <property type="entry name" value="HTH_ARSR"/>
    <property type="match status" value="1"/>
</dbReference>
<dbReference type="SMART" id="SM00346">
    <property type="entry name" value="HTH_ICLR"/>
    <property type="match status" value="1"/>
</dbReference>
<dbReference type="Pfam" id="PF09339">
    <property type="entry name" value="HTH_IclR"/>
    <property type="match status" value="1"/>
</dbReference>
<keyword evidence="1" id="KW-0805">Transcription regulation</keyword>
<sequence>MKMTSTELRKPVVAVQRAVQIMRFLGATQHPAGVNEVARALGIVPSTCLHILKTLDHDGLVSEDKANKKYQLGPALLRFARDMVGSNEFVRNVQGVLDRIAQRHEVTTVAVWHEGTDRIIVVAKANAPTNFSINVNIGSRFPALTSAIGHCFAANIEGNPEHLREAFEELKWQDPPLFTDWVKDIAFAREHGYAVDKGHHIRGVTV</sequence>
<dbReference type="InterPro" id="IPR036388">
    <property type="entry name" value="WH-like_DNA-bd_sf"/>
</dbReference>
<dbReference type="InterPro" id="IPR011991">
    <property type="entry name" value="ArsR-like_HTH"/>
</dbReference>
<gene>
    <name evidence="6" type="ORF">METZ01_LOCUS487266</name>
</gene>
<dbReference type="PANTHER" id="PTHR30136:SF24">
    <property type="entry name" value="HTH-TYPE TRANSCRIPTIONAL REPRESSOR ALLR"/>
    <property type="match status" value="1"/>
</dbReference>
<dbReference type="InterPro" id="IPR050707">
    <property type="entry name" value="HTH_MetabolicPath_Reg"/>
</dbReference>